<evidence type="ECO:0000313" key="2">
    <source>
        <dbReference type="EMBL" id="MBE9022361.1"/>
    </source>
</evidence>
<name>A0A8J6ZYB9_DESMC</name>
<accession>A0A8J6ZYB9</accession>
<dbReference type="RefSeq" id="WP_193914996.1">
    <property type="nucleotide sequence ID" value="NZ_JADEXS020000001.1"/>
</dbReference>
<comment type="caution">
    <text evidence="2">The sequence shown here is derived from an EMBL/GenBank/DDBJ whole genome shotgun (WGS) entry which is preliminary data.</text>
</comment>
<organism evidence="2 3">
    <name type="scientific">Desmonostoc muscorum LEGE 12446</name>
    <dbReference type="NCBI Taxonomy" id="1828758"/>
    <lineage>
        <taxon>Bacteria</taxon>
        <taxon>Bacillati</taxon>
        <taxon>Cyanobacteriota</taxon>
        <taxon>Cyanophyceae</taxon>
        <taxon>Nostocales</taxon>
        <taxon>Nostocaceae</taxon>
        <taxon>Desmonostoc</taxon>
    </lineage>
</organism>
<keyword evidence="1" id="KW-1133">Transmembrane helix</keyword>
<feature type="transmembrane region" description="Helical" evidence="1">
    <location>
        <begin position="12"/>
        <end position="31"/>
    </location>
</feature>
<evidence type="ECO:0000313" key="3">
    <source>
        <dbReference type="Proteomes" id="UP000622533"/>
    </source>
</evidence>
<keyword evidence="1" id="KW-0472">Membrane</keyword>
<gene>
    <name evidence="2" type="ORF">IQ276_07940</name>
</gene>
<protein>
    <submittedName>
        <fullName evidence="2">Uncharacterized protein</fullName>
    </submittedName>
</protein>
<dbReference type="EMBL" id="JADEXS010000074">
    <property type="protein sequence ID" value="MBE9022361.1"/>
    <property type="molecule type" value="Genomic_DNA"/>
</dbReference>
<sequence length="73" mass="8227">MIIENGRLQVALFIIGAFGSLATVVNVAYITCDRFGWCKNIEPTEKLINPCPPILPPGKVCNYRYPQKTLMER</sequence>
<keyword evidence="1" id="KW-0812">Transmembrane</keyword>
<keyword evidence="3" id="KW-1185">Reference proteome</keyword>
<dbReference type="Proteomes" id="UP000622533">
    <property type="component" value="Unassembled WGS sequence"/>
</dbReference>
<dbReference type="AlphaFoldDB" id="A0A8J6ZYB9"/>
<reference evidence="2" key="1">
    <citation type="submission" date="2020-10" db="EMBL/GenBank/DDBJ databases">
        <authorList>
            <person name="Castelo-Branco R."/>
            <person name="Eusebio N."/>
            <person name="Adriana R."/>
            <person name="Vieira A."/>
            <person name="Brugerolle De Fraissinette N."/>
            <person name="Rezende De Castro R."/>
            <person name="Schneider M.P."/>
            <person name="Vasconcelos V."/>
            <person name="Leao P.N."/>
        </authorList>
    </citation>
    <scope>NUCLEOTIDE SEQUENCE</scope>
    <source>
        <strain evidence="2">LEGE 12446</strain>
    </source>
</reference>
<proteinExistence type="predicted"/>
<evidence type="ECO:0000256" key="1">
    <source>
        <dbReference type="SAM" id="Phobius"/>
    </source>
</evidence>